<evidence type="ECO:0000256" key="4">
    <source>
        <dbReference type="ARBA" id="ARBA00023136"/>
    </source>
</evidence>
<evidence type="ECO:0000256" key="5">
    <source>
        <dbReference type="SAM" id="MobiDB-lite"/>
    </source>
</evidence>
<dbReference type="SUPFAM" id="SSF103473">
    <property type="entry name" value="MFS general substrate transporter"/>
    <property type="match status" value="1"/>
</dbReference>
<sequence>MSERNGGSGSERSQKFRQSFLRENNNSEKNSNNSNNNTAGWKRERIKLYEKRFRNEKEDLEEDSETNSSLFGWSIFNRSGHFRTTTKSGFEGENNGSGKYSSRTAAAEKASKRVVGGGSRWIGNFHKYGSHSGAGGDGGDGGGGGDSTTPRSPLGSSSSPSSVGGGTKSSSISSPRLAGIEEDAIHNFIDEEEEDLLFVEGRETMNNTNENTRTKKSLLRPPTGGGAGGSSSPRESDGKTSSKSVTFGLPKTMSEKEQKRYERKRAKEMSKYLEETTKALYSEEDLNQNDGDDKSSYFSSLFFRDFDGSSGFGCLPRTAVVFAMIAKGSFAFGGVSYALFDPRGNAKVFGDIDNEDDGNDNAFRAIALFGGVLGAILSGYLSDHAIGRKTVLSLSPGIAASLWSFFFGVSNSNGSLCDAPPFVPVLFACLSGMTCASWYSVAPVLLAETAPAQIRGRAFVLCIGLASILGAFTIGEILKLIQPDDGSSDKFYVVLLVLAFMVTCMGTFIAAIESPRWLLSRGRVIDAQHSCAKMNGSNAIDSLHEMQDIKTDLDRTSPEGSTSRFLWFDLISKTKLSLATIVCSCLIVIQTFGTSSFYMFTYDETDEVVNNAYLYAYLSMLVGIVVCAFRVDETKSGGFLPRGRKSLLVASFFILALANGVRFIVAVVDDDGDIDEDSVKDVKSSVIVFCNCFGAFGYGVGASFLPLLFASEWFPQHARQAAVASAAAFMYGVFLLASITEEATMKLLGDILVFLVKAIVCVLGVVVALYSVHDPSNFTLEMALYSESGGNLIRDENEYPDDDDVEKNRQSSNKKAYEALVDHARNAPRYSSSGQSLPLRVKTGERSPGTYPKTTITGEATPTATGYLEVTVDGNLVHSKDNGDGYVDSAEKMEKILDAVEKGSR</sequence>
<keyword evidence="8" id="KW-1185">Reference proteome</keyword>
<evidence type="ECO:0008006" key="9">
    <source>
        <dbReference type="Google" id="ProtNLM"/>
    </source>
</evidence>
<proteinExistence type="predicted"/>
<feature type="transmembrane region" description="Helical" evidence="6">
    <location>
        <begin position="458"/>
        <end position="478"/>
    </location>
</feature>
<keyword evidence="2 6" id="KW-0812">Transmembrane</keyword>
<evidence type="ECO:0000256" key="1">
    <source>
        <dbReference type="ARBA" id="ARBA00004141"/>
    </source>
</evidence>
<feature type="transmembrane region" description="Helical" evidence="6">
    <location>
        <begin position="612"/>
        <end position="631"/>
    </location>
</feature>
<feature type="transmembrane region" description="Helical" evidence="6">
    <location>
        <begin position="390"/>
        <end position="410"/>
    </location>
</feature>
<evidence type="ECO:0000256" key="2">
    <source>
        <dbReference type="ARBA" id="ARBA00022692"/>
    </source>
</evidence>
<feature type="compositionally biased region" description="Low complexity" evidence="5">
    <location>
        <begin position="147"/>
        <end position="175"/>
    </location>
</feature>
<dbReference type="OrthoDB" id="444492at2759"/>
<dbReference type="eggNOG" id="KOG0254">
    <property type="taxonomic scope" value="Eukaryota"/>
</dbReference>
<reference evidence="7 8" key="1">
    <citation type="submission" date="2011-10" db="EMBL/GenBank/DDBJ databases">
        <authorList>
            <person name="Genoscope - CEA"/>
        </authorList>
    </citation>
    <scope>NUCLEOTIDE SEQUENCE [LARGE SCALE GENOMIC DNA]</scope>
    <source>
        <strain evidence="7 8">RCC 1105</strain>
    </source>
</reference>
<dbReference type="PANTHER" id="PTHR48022:SF2">
    <property type="entry name" value="PLASTIDIC GLUCOSE TRANSPORTER 4"/>
    <property type="match status" value="1"/>
</dbReference>
<organism evidence="7 8">
    <name type="scientific">Bathycoccus prasinos</name>
    <dbReference type="NCBI Taxonomy" id="41875"/>
    <lineage>
        <taxon>Eukaryota</taxon>
        <taxon>Viridiplantae</taxon>
        <taxon>Chlorophyta</taxon>
        <taxon>Mamiellophyceae</taxon>
        <taxon>Mamiellales</taxon>
        <taxon>Bathycoccaceae</taxon>
        <taxon>Bathycoccus</taxon>
    </lineage>
</organism>
<dbReference type="GO" id="GO:0005351">
    <property type="term" value="F:carbohydrate:proton symporter activity"/>
    <property type="evidence" value="ECO:0007669"/>
    <property type="project" value="TreeGrafter"/>
</dbReference>
<keyword evidence="3 6" id="KW-1133">Transmembrane helix</keyword>
<dbReference type="PANTHER" id="PTHR48022">
    <property type="entry name" value="PLASTIDIC GLUCOSE TRANSPORTER 4"/>
    <property type="match status" value="1"/>
</dbReference>
<feature type="compositionally biased region" description="Gly residues" evidence="5">
    <location>
        <begin position="132"/>
        <end position="146"/>
    </location>
</feature>
<name>K8EJA7_9CHLO</name>
<evidence type="ECO:0000256" key="3">
    <source>
        <dbReference type="ARBA" id="ARBA00022989"/>
    </source>
</evidence>
<dbReference type="KEGG" id="bpg:Bathy10g02610"/>
<dbReference type="Gene3D" id="1.20.1250.20">
    <property type="entry name" value="MFS general substrate transporter like domains"/>
    <property type="match status" value="1"/>
</dbReference>
<feature type="transmembrane region" description="Helical" evidence="6">
    <location>
        <begin position="721"/>
        <end position="739"/>
    </location>
</feature>
<feature type="transmembrane region" description="Helical" evidence="6">
    <location>
        <begin position="647"/>
        <end position="666"/>
    </location>
</feature>
<feature type="region of interest" description="Disordered" evidence="5">
    <location>
        <begin position="204"/>
        <end position="266"/>
    </location>
</feature>
<feature type="compositionally biased region" description="Low complexity" evidence="5">
    <location>
        <begin position="23"/>
        <end position="37"/>
    </location>
</feature>
<dbReference type="Pfam" id="PF00083">
    <property type="entry name" value="Sugar_tr"/>
    <property type="match status" value="1"/>
</dbReference>
<dbReference type="EMBL" id="FO082269">
    <property type="protein sequence ID" value="CCO18282.1"/>
    <property type="molecule type" value="Genomic_DNA"/>
</dbReference>
<comment type="subcellular location">
    <subcellularLocation>
        <location evidence="1">Membrane</location>
        <topology evidence="1">Multi-pass membrane protein</topology>
    </subcellularLocation>
</comment>
<feature type="region of interest" description="Disordered" evidence="5">
    <location>
        <begin position="1"/>
        <end position="44"/>
    </location>
</feature>
<dbReference type="Gene3D" id="3.40.30.10">
    <property type="entry name" value="Glutaredoxin"/>
    <property type="match status" value="1"/>
</dbReference>
<dbReference type="InterPro" id="IPR005828">
    <property type="entry name" value="MFS_sugar_transport-like"/>
</dbReference>
<feature type="compositionally biased region" description="Basic and acidic residues" evidence="5">
    <location>
        <begin position="253"/>
        <end position="266"/>
    </location>
</feature>
<feature type="region of interest" description="Disordered" evidence="5">
    <location>
        <begin position="830"/>
        <end position="862"/>
    </location>
</feature>
<feature type="compositionally biased region" description="Polar residues" evidence="5">
    <location>
        <begin position="82"/>
        <end position="104"/>
    </location>
</feature>
<feature type="transmembrane region" description="Helical" evidence="6">
    <location>
        <begin position="576"/>
        <end position="600"/>
    </location>
</feature>
<dbReference type="GO" id="GO:0016020">
    <property type="term" value="C:membrane"/>
    <property type="evidence" value="ECO:0007669"/>
    <property type="project" value="UniProtKB-SubCell"/>
</dbReference>
<feature type="transmembrane region" description="Helical" evidence="6">
    <location>
        <begin position="422"/>
        <end position="446"/>
    </location>
</feature>
<feature type="region of interest" description="Disordered" evidence="5">
    <location>
        <begin position="82"/>
        <end position="178"/>
    </location>
</feature>
<dbReference type="AlphaFoldDB" id="K8EJA7"/>
<dbReference type="InterPro" id="IPR050360">
    <property type="entry name" value="MFS_Sugar_Transporters"/>
</dbReference>
<dbReference type="InterPro" id="IPR036259">
    <property type="entry name" value="MFS_trans_sf"/>
</dbReference>
<protein>
    <recommendedName>
        <fullName evidence="9">Major facilitator superfamily (MFS) profile domain-containing protein</fullName>
    </recommendedName>
</protein>
<evidence type="ECO:0000256" key="6">
    <source>
        <dbReference type="SAM" id="Phobius"/>
    </source>
</evidence>
<gene>
    <name evidence="7" type="ordered locus">Bathy10g02610</name>
</gene>
<evidence type="ECO:0000313" key="8">
    <source>
        <dbReference type="Proteomes" id="UP000198341"/>
    </source>
</evidence>
<dbReference type="RefSeq" id="XP_007510749.1">
    <property type="nucleotide sequence ID" value="XM_007510687.1"/>
</dbReference>
<accession>K8EJA7</accession>
<feature type="transmembrane region" description="Helical" evidence="6">
    <location>
        <begin position="362"/>
        <end position="381"/>
    </location>
</feature>
<feature type="transmembrane region" description="Helical" evidence="6">
    <location>
        <begin position="490"/>
        <end position="512"/>
    </location>
</feature>
<feature type="transmembrane region" description="Helical" evidence="6">
    <location>
        <begin position="686"/>
        <end position="709"/>
    </location>
</feature>
<feature type="transmembrane region" description="Helical" evidence="6">
    <location>
        <begin position="319"/>
        <end position="340"/>
    </location>
</feature>
<evidence type="ECO:0000313" key="7">
    <source>
        <dbReference type="EMBL" id="CCO18282.1"/>
    </source>
</evidence>
<dbReference type="Proteomes" id="UP000198341">
    <property type="component" value="Chromosome 10"/>
</dbReference>
<keyword evidence="4 6" id="KW-0472">Membrane</keyword>
<dbReference type="GeneID" id="19013337"/>
<feature type="transmembrane region" description="Helical" evidence="6">
    <location>
        <begin position="751"/>
        <end position="772"/>
    </location>
</feature>